<evidence type="ECO:0000313" key="1">
    <source>
        <dbReference type="EMBL" id="RXR29159.1"/>
    </source>
</evidence>
<gene>
    <name evidence="1" type="ORF">EQG66_06595</name>
</gene>
<dbReference type="RefSeq" id="WP_129403804.1">
    <property type="nucleotide sequence ID" value="NZ_SBKP01000005.1"/>
</dbReference>
<dbReference type="EMBL" id="SBKP01000005">
    <property type="protein sequence ID" value="RXR29159.1"/>
    <property type="molecule type" value="Genomic_DNA"/>
</dbReference>
<name>A0A4Q1KJ35_9SPHN</name>
<evidence type="ECO:0000313" key="2">
    <source>
        <dbReference type="Proteomes" id="UP000290958"/>
    </source>
</evidence>
<organism evidence="1 2">
    <name type="scientific">Sphingobium fluviale</name>
    <dbReference type="NCBI Taxonomy" id="2506423"/>
    <lineage>
        <taxon>Bacteria</taxon>
        <taxon>Pseudomonadati</taxon>
        <taxon>Pseudomonadota</taxon>
        <taxon>Alphaproteobacteria</taxon>
        <taxon>Sphingomonadales</taxon>
        <taxon>Sphingomonadaceae</taxon>
        <taxon>Sphingobium</taxon>
    </lineage>
</organism>
<dbReference type="AlphaFoldDB" id="A0A4Q1KJ35"/>
<dbReference type="Proteomes" id="UP000290958">
    <property type="component" value="Unassembled WGS sequence"/>
</dbReference>
<proteinExistence type="predicted"/>
<comment type="caution">
    <text evidence="1">The sequence shown here is derived from an EMBL/GenBank/DDBJ whole genome shotgun (WGS) entry which is preliminary data.</text>
</comment>
<dbReference type="OrthoDB" id="7596338at2"/>
<protein>
    <submittedName>
        <fullName evidence="1">Uncharacterized protein</fullName>
    </submittedName>
</protein>
<sequence length="379" mass="43214">MSSNGYCQLINSQDGTGPDIIRARQRDSRQIKISTISEQWLFNLHGKLWRQTNATMLDGALDLEINPTRFLAYQDAPYAAELMQLPTLEVMHRAADRRIHLQHATLDTEDNILVGTLHLGGELFSQRSADWQRSLIGYLSHVQQCCVNVLAPPGSDAEIIGFEIRSVRQVECYWELRAEQAPLILRDMSIAVRSSDPEAEIHYLIGAAANASWLKIELTKKIHLVIYAKCMDRLRFEVRYIDGIQGELEAFHCNVASPMLQRLMDIRIGAAARVQRFWRDYAERLTPQFGAQQIIDFIASFNEIAPVAVRHELLTLLAANRALIANDEAGIVTNELCEALRRAGILERSRHRQRGRIYRMARRYRAVFQQMFGGDDIVT</sequence>
<accession>A0A4Q1KJ35</accession>
<keyword evidence="2" id="KW-1185">Reference proteome</keyword>
<reference evidence="2" key="1">
    <citation type="submission" date="2019-01" db="EMBL/GenBank/DDBJ databases">
        <title>Cytophagaceae bacterium strain CAR-16.</title>
        <authorList>
            <person name="Chen W.-M."/>
        </authorList>
    </citation>
    <scope>NUCLEOTIDE SEQUENCE [LARGE SCALE GENOMIC DNA]</scope>
    <source>
        <strain evidence="2">CHR27</strain>
    </source>
</reference>